<evidence type="ECO:0000313" key="2">
    <source>
        <dbReference type="Proteomes" id="UP001213799"/>
    </source>
</evidence>
<dbReference type="Proteomes" id="UP001213799">
    <property type="component" value="Unassembled WGS sequence"/>
</dbReference>
<evidence type="ECO:0000313" key="1">
    <source>
        <dbReference type="EMBL" id="KAJ5588968.1"/>
    </source>
</evidence>
<comment type="caution">
    <text evidence="1">The sequence shown here is derived from an EMBL/GenBank/DDBJ whole genome shotgun (WGS) entry which is preliminary data.</text>
</comment>
<dbReference type="AlphaFoldDB" id="A0AAD6DM63"/>
<dbReference type="GeneID" id="81592942"/>
<reference evidence="1" key="2">
    <citation type="submission" date="2023-01" db="EMBL/GenBank/DDBJ databases">
        <authorList>
            <person name="Petersen C."/>
        </authorList>
    </citation>
    <scope>NUCLEOTIDE SEQUENCE</scope>
    <source>
        <strain evidence="1">IBT 12815</strain>
    </source>
</reference>
<sequence>MEDLQVARSDDAKKSPEFDYDQCVAAMDGKKSPENPESFWHRRATIRGLRTSLEFAMSTAPWLNEHSSHGAVL</sequence>
<name>A0AAD6DM63_9EURO</name>
<gene>
    <name evidence="1" type="ORF">N7537_011646</name>
</gene>
<accession>A0AAD6DM63</accession>
<keyword evidence="2" id="KW-1185">Reference proteome</keyword>
<proteinExistence type="predicted"/>
<dbReference type="RefSeq" id="XP_056747987.1">
    <property type="nucleotide sequence ID" value="XM_056902700.1"/>
</dbReference>
<protein>
    <submittedName>
        <fullName evidence="1">Uncharacterized protein</fullName>
    </submittedName>
</protein>
<reference evidence="1" key="1">
    <citation type="journal article" date="2023" name="IMA Fungus">
        <title>Comparative genomic study of the Penicillium genus elucidates a diverse pangenome and 15 lateral gene transfer events.</title>
        <authorList>
            <person name="Petersen C."/>
            <person name="Sorensen T."/>
            <person name="Nielsen M.R."/>
            <person name="Sondergaard T.E."/>
            <person name="Sorensen J.L."/>
            <person name="Fitzpatrick D.A."/>
            <person name="Frisvad J.C."/>
            <person name="Nielsen K.L."/>
        </authorList>
    </citation>
    <scope>NUCLEOTIDE SEQUENCE</scope>
    <source>
        <strain evidence="1">IBT 12815</strain>
    </source>
</reference>
<dbReference type="EMBL" id="JAQJAE010000006">
    <property type="protein sequence ID" value="KAJ5588968.1"/>
    <property type="molecule type" value="Genomic_DNA"/>
</dbReference>
<organism evidence="1 2">
    <name type="scientific">Penicillium hordei</name>
    <dbReference type="NCBI Taxonomy" id="40994"/>
    <lineage>
        <taxon>Eukaryota</taxon>
        <taxon>Fungi</taxon>
        <taxon>Dikarya</taxon>
        <taxon>Ascomycota</taxon>
        <taxon>Pezizomycotina</taxon>
        <taxon>Eurotiomycetes</taxon>
        <taxon>Eurotiomycetidae</taxon>
        <taxon>Eurotiales</taxon>
        <taxon>Aspergillaceae</taxon>
        <taxon>Penicillium</taxon>
    </lineage>
</organism>